<feature type="transmembrane region" description="Helical" evidence="1">
    <location>
        <begin position="594"/>
        <end position="610"/>
    </location>
</feature>
<name>A0A926RZH9_9BACI</name>
<accession>A0A926RZH9</accession>
<feature type="transmembrane region" description="Helical" evidence="1">
    <location>
        <begin position="28"/>
        <end position="47"/>
    </location>
</feature>
<protein>
    <submittedName>
        <fullName evidence="3">TRAP transporter permease</fullName>
    </submittedName>
</protein>
<keyword evidence="1" id="KW-0812">Transmembrane</keyword>
<sequence>MSEKKITDLEIQENSGSRKALSGIELKLFTLIAIFMSLFHLYVLGFYPITPWVLYTVHLGLGAILVLMVYPMRKSAHKSQLTTIIDYLLILLVLFAGSYLIIEMDELVYRIGVAPTSLDLLVSIILIVTVLEITRRTTGLILPILALIFILYAHFGMYIPGDLGHRGYSWDRILSYLNSMDAIFSVPIGASATFVFLFILFGSFLGETGGSKFFINFAIGATGGKRGGPAKAAVVSSALFGSVSGNSVANVVSTGVFTIPLMKKIGYPARYAGAVESVASTGGQIMPPILGSAAFIMAQLLGTSYLNIVYASIVPALLYFFTVMIMIDLQAAKLGLKGLPKNELPNLKNVLVKEGHLFIPLLVLIFTMTILNTSPIKAAIWAIASTIIVSFFKKHTRMNFSKLMNCLVDGAQSALGMIAACATAGLVIGVLNLTGAGLKFASLILSIAGDNLALALVMTMCATIILGMGLPTTAAYLITAAVVAPALIQMGVSPLAAHMFVFYFACLSAFTPPVALAAYAAAGIANAKPMQVAMTSMKIGIVAFVIPFVFVYGPAILLQGTPTQIIVATLTALIGAFVLACGVEGWFIGKMANILVRILLVAASLTLIVPGLITDAIGLGLILASIIVQLYFSSKKEDQKVTKKINEIEG</sequence>
<feature type="transmembrane region" description="Helical" evidence="1">
    <location>
        <begin position="84"/>
        <end position="102"/>
    </location>
</feature>
<dbReference type="InterPro" id="IPR010656">
    <property type="entry name" value="DctM"/>
</dbReference>
<dbReference type="InterPro" id="IPR011853">
    <property type="entry name" value="TRAP_DctM-Dct_fused"/>
</dbReference>
<evidence type="ECO:0000313" key="3">
    <source>
        <dbReference type="EMBL" id="MBD1382835.1"/>
    </source>
</evidence>
<dbReference type="Proteomes" id="UP000626844">
    <property type="component" value="Unassembled WGS sequence"/>
</dbReference>
<proteinExistence type="predicted"/>
<evidence type="ECO:0000256" key="1">
    <source>
        <dbReference type="SAM" id="Phobius"/>
    </source>
</evidence>
<feature type="transmembrane region" description="Helical" evidence="1">
    <location>
        <begin position="182"/>
        <end position="205"/>
    </location>
</feature>
<reference evidence="3" key="1">
    <citation type="submission" date="2020-09" db="EMBL/GenBank/DDBJ databases">
        <title>A novel bacterium of genus Bacillus, isolated from South China Sea.</title>
        <authorList>
            <person name="Huang H."/>
            <person name="Mo K."/>
            <person name="Hu Y."/>
        </authorList>
    </citation>
    <scope>NUCLEOTIDE SEQUENCE</scope>
    <source>
        <strain evidence="3">IB182487</strain>
    </source>
</reference>
<dbReference type="NCBIfam" id="TIGR02123">
    <property type="entry name" value="TRAP_fused"/>
    <property type="match status" value="1"/>
</dbReference>
<feature type="transmembrane region" description="Helical" evidence="1">
    <location>
        <begin position="539"/>
        <end position="559"/>
    </location>
</feature>
<feature type="domain" description="TRAP C4-dicarboxylate transport system permease DctM subunit" evidence="2">
    <location>
        <begin position="126"/>
        <end position="560"/>
    </location>
</feature>
<feature type="transmembrane region" description="Helical" evidence="1">
    <location>
        <begin position="474"/>
        <end position="496"/>
    </location>
</feature>
<dbReference type="Pfam" id="PF06808">
    <property type="entry name" value="DctM"/>
    <property type="match status" value="1"/>
</dbReference>
<feature type="transmembrane region" description="Helical" evidence="1">
    <location>
        <begin position="565"/>
        <end position="587"/>
    </location>
</feature>
<organism evidence="3 4">
    <name type="scientific">Metabacillus arenae</name>
    <dbReference type="NCBI Taxonomy" id="2771434"/>
    <lineage>
        <taxon>Bacteria</taxon>
        <taxon>Bacillati</taxon>
        <taxon>Bacillota</taxon>
        <taxon>Bacilli</taxon>
        <taxon>Bacillales</taxon>
        <taxon>Bacillaceae</taxon>
        <taxon>Metabacillus</taxon>
    </lineage>
</organism>
<feature type="transmembrane region" description="Helical" evidence="1">
    <location>
        <begin position="108"/>
        <end position="128"/>
    </location>
</feature>
<dbReference type="PANTHER" id="PTHR43849">
    <property type="entry name" value="BLL3936 PROTEIN"/>
    <property type="match status" value="1"/>
</dbReference>
<evidence type="ECO:0000313" key="4">
    <source>
        <dbReference type="Proteomes" id="UP000626844"/>
    </source>
</evidence>
<evidence type="ECO:0000259" key="2">
    <source>
        <dbReference type="Pfam" id="PF06808"/>
    </source>
</evidence>
<feature type="transmembrane region" description="Helical" evidence="1">
    <location>
        <begin position="502"/>
        <end position="527"/>
    </location>
</feature>
<dbReference type="AlphaFoldDB" id="A0A926RZH9"/>
<keyword evidence="1" id="KW-1133">Transmembrane helix</keyword>
<feature type="transmembrane region" description="Helical" evidence="1">
    <location>
        <begin position="308"/>
        <end position="329"/>
    </location>
</feature>
<feature type="transmembrane region" description="Helical" evidence="1">
    <location>
        <begin position="440"/>
        <end position="467"/>
    </location>
</feature>
<dbReference type="EMBL" id="JACXAI010000037">
    <property type="protein sequence ID" value="MBD1382835.1"/>
    <property type="molecule type" value="Genomic_DNA"/>
</dbReference>
<feature type="transmembrane region" description="Helical" evidence="1">
    <location>
        <begin position="140"/>
        <end position="159"/>
    </location>
</feature>
<dbReference type="RefSeq" id="WP_191161425.1">
    <property type="nucleotide sequence ID" value="NZ_JACXAI010000037.1"/>
</dbReference>
<gene>
    <name evidence="3" type="ORF">IC621_21780</name>
</gene>
<dbReference type="PANTHER" id="PTHR43849:SF2">
    <property type="entry name" value="BLL3936 PROTEIN"/>
    <property type="match status" value="1"/>
</dbReference>
<comment type="caution">
    <text evidence="3">The sequence shown here is derived from an EMBL/GenBank/DDBJ whole genome shotgun (WGS) entry which is preliminary data.</text>
</comment>
<feature type="transmembrane region" description="Helical" evidence="1">
    <location>
        <begin position="53"/>
        <end position="72"/>
    </location>
</feature>
<keyword evidence="1" id="KW-0472">Membrane</keyword>
<feature type="transmembrane region" description="Helical" evidence="1">
    <location>
        <begin position="616"/>
        <end position="634"/>
    </location>
</feature>
<keyword evidence="4" id="KW-1185">Reference proteome</keyword>
<feature type="transmembrane region" description="Helical" evidence="1">
    <location>
        <begin position="413"/>
        <end position="434"/>
    </location>
</feature>
<feature type="transmembrane region" description="Helical" evidence="1">
    <location>
        <begin position="376"/>
        <end position="392"/>
    </location>
</feature>